<keyword evidence="1" id="KW-0472">Membrane</keyword>
<organism evidence="2">
    <name type="scientific">marine sediment metagenome</name>
    <dbReference type="NCBI Taxonomy" id="412755"/>
    <lineage>
        <taxon>unclassified sequences</taxon>
        <taxon>metagenomes</taxon>
        <taxon>ecological metagenomes</taxon>
    </lineage>
</organism>
<reference evidence="2" key="1">
    <citation type="journal article" date="2014" name="Front. Microbiol.">
        <title>High frequency of phylogenetically diverse reductive dehalogenase-homologous genes in deep subseafloor sedimentary metagenomes.</title>
        <authorList>
            <person name="Kawai M."/>
            <person name="Futagami T."/>
            <person name="Toyoda A."/>
            <person name="Takaki Y."/>
            <person name="Nishi S."/>
            <person name="Hori S."/>
            <person name="Arai W."/>
            <person name="Tsubouchi T."/>
            <person name="Morono Y."/>
            <person name="Uchiyama I."/>
            <person name="Ito T."/>
            <person name="Fujiyama A."/>
            <person name="Inagaki F."/>
            <person name="Takami H."/>
        </authorList>
    </citation>
    <scope>NUCLEOTIDE SEQUENCE</scope>
    <source>
        <strain evidence="2">Expedition CK06-06</strain>
    </source>
</reference>
<evidence type="ECO:0000256" key="1">
    <source>
        <dbReference type="SAM" id="Phobius"/>
    </source>
</evidence>
<feature type="non-terminal residue" evidence="2">
    <location>
        <position position="1"/>
    </location>
</feature>
<gene>
    <name evidence="2" type="ORF">S01H1_41573</name>
</gene>
<feature type="transmembrane region" description="Helical" evidence="1">
    <location>
        <begin position="129"/>
        <end position="147"/>
    </location>
</feature>
<name>X0UJA2_9ZZZZ</name>
<keyword evidence="1" id="KW-0812">Transmembrane</keyword>
<dbReference type="AlphaFoldDB" id="X0UJA2"/>
<dbReference type="EMBL" id="BARS01026376">
    <property type="protein sequence ID" value="GAG00438.1"/>
    <property type="molecule type" value="Genomic_DNA"/>
</dbReference>
<protein>
    <submittedName>
        <fullName evidence="2">Uncharacterized protein</fullName>
    </submittedName>
</protein>
<accession>X0UJA2</accession>
<evidence type="ECO:0000313" key="2">
    <source>
        <dbReference type="EMBL" id="GAG00438.1"/>
    </source>
</evidence>
<comment type="caution">
    <text evidence="2">The sequence shown here is derived from an EMBL/GenBank/DDBJ whole genome shotgun (WGS) entry which is preliminary data.</text>
</comment>
<sequence>RPEFALPIELKELFSINLEILEKETTQDKLITKINLISSGKPSLTDVTLYYIIQDNENNIIYKDKETISINIQKEFIKEFDISTLKEGEYTLIINVDYIDKKEPVYIEKSFVLTKKGIEIKEISSYKKTLFYIITIIMLITICFIYYNKNFKKKKIQYYL</sequence>
<proteinExistence type="predicted"/>
<keyword evidence="1" id="KW-1133">Transmembrane helix</keyword>